<dbReference type="SMART" id="SM00382">
    <property type="entry name" value="AAA"/>
    <property type="match status" value="1"/>
</dbReference>
<dbReference type="InterPro" id="IPR050153">
    <property type="entry name" value="Metal_Ion_Import_ABC"/>
</dbReference>
<proteinExistence type="inferred from homology"/>
<dbReference type="PANTHER" id="PTHR42734:SF5">
    <property type="entry name" value="IRON TRANSPORT SYSTEM ATP-BINDING PROTEIN HI_0361-RELATED"/>
    <property type="match status" value="1"/>
</dbReference>
<dbReference type="InterPro" id="IPR003593">
    <property type="entry name" value="AAA+_ATPase"/>
</dbReference>
<dbReference type="Pfam" id="PF00005">
    <property type="entry name" value="ABC_tran"/>
    <property type="match status" value="1"/>
</dbReference>
<dbReference type="PANTHER" id="PTHR42734">
    <property type="entry name" value="METAL TRANSPORT SYSTEM ATP-BINDING PROTEIN TM_0124-RELATED"/>
    <property type="match status" value="1"/>
</dbReference>
<evidence type="ECO:0000256" key="5">
    <source>
        <dbReference type="ARBA" id="ARBA00022906"/>
    </source>
</evidence>
<feature type="domain" description="ABC transporter" evidence="7">
    <location>
        <begin position="16"/>
        <end position="244"/>
    </location>
</feature>
<protein>
    <submittedName>
        <fullName evidence="8">Metal ABC transporter ATP-binding protein</fullName>
    </submittedName>
</protein>
<dbReference type="GO" id="GO:0005524">
    <property type="term" value="F:ATP binding"/>
    <property type="evidence" value="ECO:0007669"/>
    <property type="project" value="UniProtKB-KW"/>
</dbReference>
<dbReference type="InterPro" id="IPR027417">
    <property type="entry name" value="P-loop_NTPase"/>
</dbReference>
<evidence type="ECO:0000256" key="4">
    <source>
        <dbReference type="ARBA" id="ARBA00022840"/>
    </source>
</evidence>
<dbReference type="PROSITE" id="PS00211">
    <property type="entry name" value="ABC_TRANSPORTER_1"/>
    <property type="match status" value="1"/>
</dbReference>
<dbReference type="Proteomes" id="UP001597102">
    <property type="component" value="Unassembled WGS sequence"/>
</dbReference>
<gene>
    <name evidence="8" type="ORF">ACFQ2F_02605</name>
</gene>
<organism evidence="8 9">
    <name type="scientific">Methyloligella solikamskensis</name>
    <dbReference type="NCBI Taxonomy" id="1177756"/>
    <lineage>
        <taxon>Bacteria</taxon>
        <taxon>Pseudomonadati</taxon>
        <taxon>Pseudomonadota</taxon>
        <taxon>Alphaproteobacteria</taxon>
        <taxon>Hyphomicrobiales</taxon>
        <taxon>Hyphomicrobiaceae</taxon>
        <taxon>Methyloligella</taxon>
    </lineage>
</organism>
<keyword evidence="9" id="KW-1185">Reference proteome</keyword>
<evidence type="ECO:0000259" key="7">
    <source>
        <dbReference type="PROSITE" id="PS50893"/>
    </source>
</evidence>
<keyword evidence="3" id="KW-0547">Nucleotide-binding</keyword>
<dbReference type="SUPFAM" id="SSF52540">
    <property type="entry name" value="P-loop containing nucleoside triphosphate hydrolases"/>
    <property type="match status" value="1"/>
</dbReference>
<comment type="caution">
    <text evidence="8">The sequence shown here is derived from an EMBL/GenBank/DDBJ whole genome shotgun (WGS) entry which is preliminary data.</text>
</comment>
<evidence type="ECO:0000256" key="6">
    <source>
        <dbReference type="ARBA" id="ARBA00023065"/>
    </source>
</evidence>
<dbReference type="CDD" id="cd03235">
    <property type="entry name" value="ABC_Metallic_Cations"/>
    <property type="match status" value="1"/>
</dbReference>
<evidence type="ECO:0000313" key="9">
    <source>
        <dbReference type="Proteomes" id="UP001597102"/>
    </source>
</evidence>
<evidence type="ECO:0000256" key="1">
    <source>
        <dbReference type="ARBA" id="ARBA00005417"/>
    </source>
</evidence>
<dbReference type="Gene3D" id="3.40.50.300">
    <property type="entry name" value="P-loop containing nucleotide triphosphate hydrolases"/>
    <property type="match status" value="1"/>
</dbReference>
<dbReference type="RefSeq" id="WP_379085277.1">
    <property type="nucleotide sequence ID" value="NZ_JBHTJO010000001.1"/>
</dbReference>
<dbReference type="EMBL" id="JBHTJO010000001">
    <property type="protein sequence ID" value="MFD0985985.1"/>
    <property type="molecule type" value="Genomic_DNA"/>
</dbReference>
<evidence type="ECO:0000256" key="2">
    <source>
        <dbReference type="ARBA" id="ARBA00022448"/>
    </source>
</evidence>
<sequence length="264" mass="28328">MSATKTSNTKTPETLVAFDDVSAGYDGIPVLRGLDGAVKRGDLLALLGANGAGKSTLFKCITGEVRPFSGTVRLHDLPRAKIAYLPQRSDIDPGFPISTFDAVAMGLWRKIGAFQGLKRDAEAEVWAALETVGVAGQAERRLGVLSGGQFQRAMFAQLMLQDADLILLDEPFQAVDLETADTLISLIAKWHDEGRTVIAALHDAALVRDRFPKTLILARETIAWGPTSEVLTSANLAKSGEVTAAWQDAELGLSGERARERVSV</sequence>
<name>A0ABW3J7Y2_9HYPH</name>
<reference evidence="9" key="1">
    <citation type="journal article" date="2019" name="Int. J. Syst. Evol. Microbiol.">
        <title>The Global Catalogue of Microorganisms (GCM) 10K type strain sequencing project: providing services to taxonomists for standard genome sequencing and annotation.</title>
        <authorList>
            <consortium name="The Broad Institute Genomics Platform"/>
            <consortium name="The Broad Institute Genome Sequencing Center for Infectious Disease"/>
            <person name="Wu L."/>
            <person name="Ma J."/>
        </authorList>
    </citation>
    <scope>NUCLEOTIDE SEQUENCE [LARGE SCALE GENOMIC DNA]</scope>
    <source>
        <strain evidence="9">CCUG 61697</strain>
    </source>
</reference>
<keyword evidence="5" id="KW-0864">Zinc transport</keyword>
<dbReference type="InterPro" id="IPR017871">
    <property type="entry name" value="ABC_transporter-like_CS"/>
</dbReference>
<evidence type="ECO:0000313" key="8">
    <source>
        <dbReference type="EMBL" id="MFD0985985.1"/>
    </source>
</evidence>
<keyword evidence="2" id="KW-0813">Transport</keyword>
<evidence type="ECO:0000256" key="3">
    <source>
        <dbReference type="ARBA" id="ARBA00022741"/>
    </source>
</evidence>
<keyword evidence="6" id="KW-0406">Ion transport</keyword>
<keyword evidence="5" id="KW-0862">Zinc</keyword>
<dbReference type="PROSITE" id="PS50893">
    <property type="entry name" value="ABC_TRANSPORTER_2"/>
    <property type="match status" value="1"/>
</dbReference>
<accession>A0ABW3J7Y2</accession>
<keyword evidence="4 8" id="KW-0067">ATP-binding</keyword>
<comment type="similarity">
    <text evidence="1">Belongs to the ABC transporter superfamily.</text>
</comment>
<dbReference type="InterPro" id="IPR003439">
    <property type="entry name" value="ABC_transporter-like_ATP-bd"/>
</dbReference>